<feature type="signal peptide" evidence="1">
    <location>
        <begin position="1"/>
        <end position="19"/>
    </location>
</feature>
<comment type="caution">
    <text evidence="2">The sequence shown here is derived from an EMBL/GenBank/DDBJ whole genome shotgun (WGS) entry which is preliminary data.</text>
</comment>
<evidence type="ECO:0000313" key="3">
    <source>
        <dbReference type="Proteomes" id="UP001189180"/>
    </source>
</evidence>
<accession>A0ABC9HEQ3</accession>
<gene>
    <name evidence="2" type="ORF">FHB240107_LOCUS4416</name>
</gene>
<keyword evidence="1" id="KW-0732">Signal</keyword>
<name>A0ABC9HEQ3_FASHE</name>
<reference evidence="2 3" key="1">
    <citation type="submission" date="2024-08" db="EMBL/GenBank/DDBJ databases">
        <authorList>
            <person name="Paterson S."/>
        </authorList>
    </citation>
    <scope>NUCLEOTIDE SEQUENCE [LARGE SCALE GENOMIC DNA]</scope>
</reference>
<dbReference type="EMBL" id="CANUEZ050000192">
    <property type="protein sequence ID" value="CAM0511941.1"/>
    <property type="molecule type" value="Genomic_DNA"/>
</dbReference>
<proteinExistence type="predicted"/>
<evidence type="ECO:0000256" key="1">
    <source>
        <dbReference type="SAM" id="SignalP"/>
    </source>
</evidence>
<evidence type="ECO:0000313" key="2">
    <source>
        <dbReference type="EMBL" id="CAM0511941.1"/>
    </source>
</evidence>
<dbReference type="AlphaFoldDB" id="A0ABC9HEQ3"/>
<keyword evidence="3" id="KW-1185">Reference proteome</keyword>
<sequence>MRFVLLITLLSFAIVISAGSRTFQFPNADSNQYSSRGSMGSRYSSFIGTKFLEYKQADLVENRDQFLKDVINRLLIINGVASKRGMNEKDQILLSLLIRYFKTMNHLHQIEPFVSKRTITDAILKTRSLKKLKKMTSTSDIELKLTKEELLAMSTVFSKENMNKPKSLGKYFLHLMSMKRKAENTQKSVGANLEKEDIIKGWALLNPEMIAKGIKKLEKLIETTLVHVDVKLSQIEDALQIGSPK</sequence>
<organism evidence="2 3">
    <name type="scientific">Fasciola hepatica</name>
    <name type="common">Liver fluke</name>
    <dbReference type="NCBI Taxonomy" id="6192"/>
    <lineage>
        <taxon>Eukaryota</taxon>
        <taxon>Metazoa</taxon>
        <taxon>Spiralia</taxon>
        <taxon>Lophotrochozoa</taxon>
        <taxon>Platyhelminthes</taxon>
        <taxon>Trematoda</taxon>
        <taxon>Digenea</taxon>
        <taxon>Plagiorchiida</taxon>
        <taxon>Echinostomata</taxon>
        <taxon>Echinostomatoidea</taxon>
        <taxon>Fasciolidae</taxon>
        <taxon>Fasciola</taxon>
    </lineage>
</organism>
<protein>
    <submittedName>
        <fullName evidence="2">Uncharacterized protein</fullName>
    </submittedName>
</protein>
<dbReference type="Proteomes" id="UP001189180">
    <property type="component" value="Unassembled WGS sequence"/>
</dbReference>
<feature type="chain" id="PRO_5044773033" evidence="1">
    <location>
        <begin position="20"/>
        <end position="245"/>
    </location>
</feature>